<dbReference type="Gene3D" id="3.30.710.10">
    <property type="entry name" value="Potassium Channel Kv1.1, Chain A"/>
    <property type="match status" value="1"/>
</dbReference>
<gene>
    <name evidence="1" type="ORF">H1R20_g8678</name>
</gene>
<dbReference type="InterPro" id="IPR011333">
    <property type="entry name" value="SKP1/BTB/POZ_sf"/>
</dbReference>
<comment type="caution">
    <text evidence="1">The sequence shown here is derived from an EMBL/GenBank/DDBJ whole genome shotgun (WGS) entry which is preliminary data.</text>
</comment>
<protein>
    <recommendedName>
        <fullName evidence="3">BTB domain-containing protein</fullName>
    </recommendedName>
</protein>
<dbReference type="AlphaFoldDB" id="A0A9W8J582"/>
<accession>A0A9W8J582</accession>
<dbReference type="Proteomes" id="UP001140091">
    <property type="component" value="Unassembled WGS sequence"/>
</dbReference>
<organism evidence="1 2">
    <name type="scientific">Candolleomyces eurysporus</name>
    <dbReference type="NCBI Taxonomy" id="2828524"/>
    <lineage>
        <taxon>Eukaryota</taxon>
        <taxon>Fungi</taxon>
        <taxon>Dikarya</taxon>
        <taxon>Basidiomycota</taxon>
        <taxon>Agaricomycotina</taxon>
        <taxon>Agaricomycetes</taxon>
        <taxon>Agaricomycetidae</taxon>
        <taxon>Agaricales</taxon>
        <taxon>Agaricineae</taxon>
        <taxon>Psathyrellaceae</taxon>
        <taxon>Candolleomyces</taxon>
    </lineage>
</organism>
<sequence>MPNTMEIVLLPKSRNAIKAVLEYFYTGQPFPRKDEATLEDLLQTLELASYLDINSLFVIAQSEMIRRRLVNPETLQKVRRRCQDLDASIVNKWCDDYEKANPKLFDLVSQQALAVR</sequence>
<dbReference type="OrthoDB" id="1262810at2759"/>
<feature type="non-terminal residue" evidence="1">
    <location>
        <position position="1"/>
    </location>
</feature>
<proteinExistence type="predicted"/>
<keyword evidence="2" id="KW-1185">Reference proteome</keyword>
<reference evidence="1" key="1">
    <citation type="submission" date="2022-06" db="EMBL/GenBank/DDBJ databases">
        <title>Genome Sequence of Candolleomyces eurysporus.</title>
        <authorList>
            <person name="Buettner E."/>
        </authorList>
    </citation>
    <scope>NUCLEOTIDE SEQUENCE</scope>
    <source>
        <strain evidence="1">VTCC 930004</strain>
    </source>
</reference>
<evidence type="ECO:0000313" key="1">
    <source>
        <dbReference type="EMBL" id="KAJ2928425.1"/>
    </source>
</evidence>
<evidence type="ECO:0008006" key="3">
    <source>
        <dbReference type="Google" id="ProtNLM"/>
    </source>
</evidence>
<dbReference type="EMBL" id="JANBPK010000927">
    <property type="protein sequence ID" value="KAJ2928425.1"/>
    <property type="molecule type" value="Genomic_DNA"/>
</dbReference>
<name>A0A9W8J582_9AGAR</name>
<evidence type="ECO:0000313" key="2">
    <source>
        <dbReference type="Proteomes" id="UP001140091"/>
    </source>
</evidence>